<dbReference type="Pfam" id="PF01594">
    <property type="entry name" value="AI-2E_transport"/>
    <property type="match status" value="1"/>
</dbReference>
<proteinExistence type="inferred from homology"/>
<organism evidence="8 9">
    <name type="scientific">Novosphingobium aerophilum</name>
    <dbReference type="NCBI Taxonomy" id="2839843"/>
    <lineage>
        <taxon>Bacteria</taxon>
        <taxon>Pseudomonadati</taxon>
        <taxon>Pseudomonadota</taxon>
        <taxon>Alphaproteobacteria</taxon>
        <taxon>Sphingomonadales</taxon>
        <taxon>Sphingomonadaceae</taxon>
        <taxon>Novosphingobium</taxon>
    </lineage>
</organism>
<reference evidence="8 9" key="1">
    <citation type="submission" date="2020-08" db="EMBL/GenBank/DDBJ databases">
        <title>The genome sequence of Novosphingobium flavum 4Y4.</title>
        <authorList>
            <person name="Liu Y."/>
        </authorList>
    </citation>
    <scope>NUCLEOTIDE SEQUENCE [LARGE SCALE GENOMIC DNA]</scope>
    <source>
        <strain evidence="8 9">4Y4</strain>
    </source>
</reference>
<feature type="transmembrane region" description="Helical" evidence="7">
    <location>
        <begin position="236"/>
        <end position="260"/>
    </location>
</feature>
<accession>A0A7X1F8F1</accession>
<dbReference type="GO" id="GO:0016020">
    <property type="term" value="C:membrane"/>
    <property type="evidence" value="ECO:0007669"/>
    <property type="project" value="UniProtKB-SubCell"/>
</dbReference>
<evidence type="ECO:0000313" key="8">
    <source>
        <dbReference type="EMBL" id="MBC2652328.1"/>
    </source>
</evidence>
<keyword evidence="9" id="KW-1185">Reference proteome</keyword>
<dbReference type="AlphaFoldDB" id="A0A7X1F8F1"/>
<dbReference type="InterPro" id="IPR002549">
    <property type="entry name" value="AI-2E-like"/>
</dbReference>
<name>A0A7X1F8F1_9SPHN</name>
<keyword evidence="3 7" id="KW-0812">Transmembrane</keyword>
<dbReference type="EMBL" id="JACLAU010000018">
    <property type="protein sequence ID" value="MBC2652328.1"/>
    <property type="molecule type" value="Genomic_DNA"/>
</dbReference>
<dbReference type="PANTHER" id="PTHR21716:SF62">
    <property type="entry name" value="TRANSPORT PROTEIN YDBI-RELATED"/>
    <property type="match status" value="1"/>
</dbReference>
<comment type="caution">
    <text evidence="8">The sequence shown here is derived from an EMBL/GenBank/DDBJ whole genome shotgun (WGS) entry which is preliminary data.</text>
</comment>
<comment type="subcellular location">
    <subcellularLocation>
        <location evidence="1">Membrane</location>
        <topology evidence="1">Multi-pass membrane protein</topology>
    </subcellularLocation>
</comment>
<feature type="region of interest" description="Disordered" evidence="6">
    <location>
        <begin position="1"/>
        <end position="25"/>
    </location>
</feature>
<evidence type="ECO:0000256" key="1">
    <source>
        <dbReference type="ARBA" id="ARBA00004141"/>
    </source>
</evidence>
<evidence type="ECO:0000313" key="9">
    <source>
        <dbReference type="Proteomes" id="UP000520156"/>
    </source>
</evidence>
<dbReference type="Proteomes" id="UP000520156">
    <property type="component" value="Unassembled WGS sequence"/>
</dbReference>
<comment type="similarity">
    <text evidence="2">Belongs to the autoinducer-2 exporter (AI-2E) (TC 2.A.86) family.</text>
</comment>
<gene>
    <name evidence="8" type="ORF">H7F49_11480</name>
</gene>
<dbReference type="GO" id="GO:0055085">
    <property type="term" value="P:transmembrane transport"/>
    <property type="evidence" value="ECO:0007669"/>
    <property type="project" value="TreeGrafter"/>
</dbReference>
<dbReference type="PANTHER" id="PTHR21716">
    <property type="entry name" value="TRANSMEMBRANE PROTEIN"/>
    <property type="match status" value="1"/>
</dbReference>
<evidence type="ECO:0000256" key="4">
    <source>
        <dbReference type="ARBA" id="ARBA00022989"/>
    </source>
</evidence>
<keyword evidence="4 7" id="KW-1133">Transmembrane helix</keyword>
<feature type="transmembrane region" description="Helical" evidence="7">
    <location>
        <begin position="89"/>
        <end position="108"/>
    </location>
</feature>
<evidence type="ECO:0000256" key="3">
    <source>
        <dbReference type="ARBA" id="ARBA00022692"/>
    </source>
</evidence>
<evidence type="ECO:0000256" key="7">
    <source>
        <dbReference type="SAM" id="Phobius"/>
    </source>
</evidence>
<keyword evidence="5 7" id="KW-0472">Membrane</keyword>
<feature type="transmembrane region" description="Helical" evidence="7">
    <location>
        <begin position="162"/>
        <end position="185"/>
    </location>
</feature>
<evidence type="ECO:0000256" key="5">
    <source>
        <dbReference type="ARBA" id="ARBA00023136"/>
    </source>
</evidence>
<feature type="transmembrane region" description="Helical" evidence="7">
    <location>
        <begin position="267"/>
        <end position="293"/>
    </location>
</feature>
<feature type="transmembrane region" description="Helical" evidence="7">
    <location>
        <begin position="313"/>
        <end position="337"/>
    </location>
</feature>
<evidence type="ECO:0000256" key="2">
    <source>
        <dbReference type="ARBA" id="ARBA00009773"/>
    </source>
</evidence>
<sequence>MDLQAQPPGETPVGTRAHRAGPTDYAGDEVRREAKKAAIWIGMAALVVAVVFMAQPLLVIFAGLVFAATIDGGARLLGRILPIGRGWRITLVLLGTVAFLGWTAWFAGTTLADQAAQLPATVETQAMRALTWLDEHNMGVQAEDMKSVLQQALGGVGQLTRAVGGLLGGATTLFLVLVLGIYLAVEPRLYQRGFAWMLPMESRAHFHGTAALMGKSLRMLMFGRLLGMAVEGVGTWVALALYGVPMSGLLGLLTGLLAFLPNIGAPLSGLIMVLVGFSGGTTMGLYCIAVYVVVQTVDGNIIVPMVAKKTVDLAPALVLGAQLIMGALFGILGLALADPLVAMIKVWLERHSARNASIAQAGDDGAVQGSA</sequence>
<protein>
    <submittedName>
        <fullName evidence="8">AI-2E family transporter</fullName>
    </submittedName>
</protein>
<evidence type="ECO:0000256" key="6">
    <source>
        <dbReference type="SAM" id="MobiDB-lite"/>
    </source>
</evidence>